<feature type="region of interest" description="Disordered" evidence="1">
    <location>
        <begin position="21"/>
        <end position="93"/>
    </location>
</feature>
<protein>
    <recommendedName>
        <fullName evidence="5">Lipoprotein</fullName>
    </recommendedName>
</protein>
<name>A0A3N9P3A5_9BACL</name>
<evidence type="ECO:0000313" key="4">
    <source>
        <dbReference type="Proteomes" id="UP000282529"/>
    </source>
</evidence>
<reference evidence="3 4" key="1">
    <citation type="submission" date="2018-11" db="EMBL/GenBank/DDBJ databases">
        <title>Genome sequence of strain 7197.</title>
        <authorList>
            <person name="Gao J."/>
            <person name="Sun J."/>
        </authorList>
    </citation>
    <scope>NUCLEOTIDE SEQUENCE [LARGE SCALE GENOMIC DNA]</scope>
    <source>
        <strain evidence="3 4">7197</strain>
    </source>
</reference>
<feature type="chain" id="PRO_5039406083" description="Lipoprotein" evidence="2">
    <location>
        <begin position="18"/>
        <end position="205"/>
    </location>
</feature>
<organism evidence="3 4">
    <name type="scientific">Paenibacillus rhizophilus</name>
    <dbReference type="NCBI Taxonomy" id="1850366"/>
    <lineage>
        <taxon>Bacteria</taxon>
        <taxon>Bacillati</taxon>
        <taxon>Bacillota</taxon>
        <taxon>Bacilli</taxon>
        <taxon>Bacillales</taxon>
        <taxon>Paenibacillaceae</taxon>
        <taxon>Paenibacillus</taxon>
    </lineage>
</organism>
<feature type="signal peptide" evidence="2">
    <location>
        <begin position="1"/>
        <end position="17"/>
    </location>
</feature>
<evidence type="ECO:0008006" key="5">
    <source>
        <dbReference type="Google" id="ProtNLM"/>
    </source>
</evidence>
<dbReference type="PROSITE" id="PS51257">
    <property type="entry name" value="PROKAR_LIPOPROTEIN"/>
    <property type="match status" value="1"/>
</dbReference>
<evidence type="ECO:0000256" key="2">
    <source>
        <dbReference type="SAM" id="SignalP"/>
    </source>
</evidence>
<evidence type="ECO:0000313" key="3">
    <source>
        <dbReference type="EMBL" id="RQW09564.1"/>
    </source>
</evidence>
<dbReference type="AlphaFoldDB" id="A0A3N9P3A5"/>
<evidence type="ECO:0000256" key="1">
    <source>
        <dbReference type="SAM" id="MobiDB-lite"/>
    </source>
</evidence>
<sequence>MKLLTTMAVVAILLASAGCGNGTASTPGQGAKETPALAAATAAPSSEASLPTAGPSGAPDDASPAATGAAPSPEASVSAAPDKSASGGASGSAAHEDKEVWAAVDKALESENYSSVVEIFEKVPDPSEDLKAMYNLALYNIYGQDGDDEKSLEYLYKIPAGYKGRHADLVSYWKFIYESFAQGRTDNITFDEYKQKYYQSGKSTH</sequence>
<feature type="compositionally biased region" description="Low complexity" evidence="1">
    <location>
        <begin position="33"/>
        <end position="93"/>
    </location>
</feature>
<dbReference type="Proteomes" id="UP000282529">
    <property type="component" value="Unassembled WGS sequence"/>
</dbReference>
<accession>A0A3N9P3A5</accession>
<dbReference type="RefSeq" id="WP_124697094.1">
    <property type="nucleotide sequence ID" value="NZ_JBHUFE010000019.1"/>
</dbReference>
<dbReference type="OrthoDB" id="2667020at2"/>
<comment type="caution">
    <text evidence="3">The sequence shown here is derived from an EMBL/GenBank/DDBJ whole genome shotgun (WGS) entry which is preliminary data.</text>
</comment>
<keyword evidence="4" id="KW-1185">Reference proteome</keyword>
<dbReference type="EMBL" id="RQPI01000013">
    <property type="protein sequence ID" value="RQW09564.1"/>
    <property type="molecule type" value="Genomic_DNA"/>
</dbReference>
<gene>
    <name evidence="3" type="ORF">EH198_19005</name>
</gene>
<keyword evidence="2" id="KW-0732">Signal</keyword>
<proteinExistence type="predicted"/>